<dbReference type="GO" id="GO:0006302">
    <property type="term" value="P:double-strand break repair"/>
    <property type="evidence" value="ECO:0007669"/>
    <property type="project" value="TreeGrafter"/>
</dbReference>
<feature type="non-terminal residue" evidence="3">
    <location>
        <position position="1"/>
    </location>
</feature>
<dbReference type="InterPro" id="IPR003959">
    <property type="entry name" value="ATPase_AAA_core"/>
</dbReference>
<sequence length="433" mass="46426">VSTAELTELRLPEFKSLRDAVIPIDSLTVIAGRNGSGKSNVIDGLAVLSALAEGGDLRDSLDGGHDGPVVRGGSEGCAPLGTNAFQLGCTVSHAGSQYSLDLEIQVSPRLAIISEHLWSSRGSAGRVDYLRSDPPDPHSSDLQVRWHNGKRGVNPAIAMRSTQLLTSQAATRVPATSAAGRRVHEVAEIVLSAISGIFILDPDPHQMREYVPERDAALRRNADNLSASLKRLASERAVQETLLEMTRSLSEAQVSELTWATSSLGDVMVVVKEMMGGQVRPVPARLMSDGTLRFLAITAALLDKQPVSLSKTIQRGRLLVVEEIESGLHPSQASVLLERIKSVAAERNIRTVATTHSPPLLDALTGADHESVVVASRDKTTGWSRVDRLTDFPDYFEVVGRTSLGDSAVHDRLRPGKVNADAARAALAEIFKS</sequence>
<dbReference type="GO" id="GO:0000731">
    <property type="term" value="P:DNA synthesis involved in DNA repair"/>
    <property type="evidence" value="ECO:0007669"/>
    <property type="project" value="TreeGrafter"/>
</dbReference>
<name>A0A2U3NVQ7_9MYCO</name>
<evidence type="ECO:0000313" key="3">
    <source>
        <dbReference type="EMBL" id="SPM35564.1"/>
    </source>
</evidence>
<feature type="domain" description="ATPase AAA-type core" evidence="2">
    <location>
        <begin position="27"/>
        <end position="362"/>
    </location>
</feature>
<dbReference type="GO" id="GO:0005524">
    <property type="term" value="F:ATP binding"/>
    <property type="evidence" value="ECO:0007669"/>
    <property type="project" value="InterPro"/>
</dbReference>
<dbReference type="PANTHER" id="PTHR32182:SF22">
    <property type="entry name" value="ATP-DEPENDENT ENDONUCLEASE, OLD FAMILY-RELATED"/>
    <property type="match status" value="1"/>
</dbReference>
<proteinExistence type="predicted"/>
<dbReference type="PANTHER" id="PTHR32182">
    <property type="entry name" value="DNA REPLICATION AND REPAIR PROTEIN RECF"/>
    <property type="match status" value="1"/>
</dbReference>
<dbReference type="PIRSF" id="PIRSF029347">
    <property type="entry name" value="RecF"/>
    <property type="match status" value="1"/>
</dbReference>
<dbReference type="SUPFAM" id="SSF52540">
    <property type="entry name" value="P-loop containing nucleoside triphosphate hydrolases"/>
    <property type="match status" value="1"/>
</dbReference>
<gene>
    <name evidence="3" type="ORF">MRAB57_3389</name>
</gene>
<dbReference type="STRING" id="1841860.GCA_900157375_03391"/>
<dbReference type="Pfam" id="PF13304">
    <property type="entry name" value="AAA_21"/>
    <property type="match status" value="1"/>
</dbReference>
<keyword evidence="1" id="KW-0742">SOS response</keyword>
<dbReference type="InterPro" id="IPR014555">
    <property type="entry name" value="RecF-like"/>
</dbReference>
<keyword evidence="1" id="KW-0227">DNA damage</keyword>
<dbReference type="Gene3D" id="3.40.50.300">
    <property type="entry name" value="P-loop containing nucleotide triphosphate hydrolases"/>
    <property type="match status" value="2"/>
</dbReference>
<dbReference type="GO" id="GO:0016887">
    <property type="term" value="F:ATP hydrolysis activity"/>
    <property type="evidence" value="ECO:0007669"/>
    <property type="project" value="InterPro"/>
</dbReference>
<evidence type="ECO:0000259" key="2">
    <source>
        <dbReference type="Pfam" id="PF13304"/>
    </source>
</evidence>
<dbReference type="EMBL" id="FUFA01000004">
    <property type="protein sequence ID" value="SPM35564.1"/>
    <property type="molecule type" value="Genomic_DNA"/>
</dbReference>
<dbReference type="Proteomes" id="UP000240988">
    <property type="component" value="Unassembled WGS sequence"/>
</dbReference>
<dbReference type="InterPro" id="IPR027417">
    <property type="entry name" value="P-loop_NTPase"/>
</dbReference>
<dbReference type="AlphaFoldDB" id="A0A2U3NVQ7"/>
<reference evidence="3 4" key="1">
    <citation type="submission" date="2017-01" db="EMBL/GenBank/DDBJ databases">
        <authorList>
            <consortium name="Urmite Genomes"/>
        </authorList>
    </citation>
    <scope>NUCLEOTIDE SEQUENCE [LARGE SCALE GENOMIC DNA]</scope>
    <source>
        <strain evidence="3 4">AB57</strain>
    </source>
</reference>
<keyword evidence="4" id="KW-1185">Reference proteome</keyword>
<accession>A0A2U3NVQ7</accession>
<evidence type="ECO:0000256" key="1">
    <source>
        <dbReference type="ARBA" id="ARBA00023236"/>
    </source>
</evidence>
<organism evidence="3 4">
    <name type="scientific">Mycobacterium rhizamassiliense</name>
    <dbReference type="NCBI Taxonomy" id="1841860"/>
    <lineage>
        <taxon>Bacteria</taxon>
        <taxon>Bacillati</taxon>
        <taxon>Actinomycetota</taxon>
        <taxon>Actinomycetes</taxon>
        <taxon>Mycobacteriales</taxon>
        <taxon>Mycobacteriaceae</taxon>
        <taxon>Mycobacterium</taxon>
    </lineage>
</organism>
<evidence type="ECO:0000313" key="4">
    <source>
        <dbReference type="Proteomes" id="UP000240988"/>
    </source>
</evidence>
<protein>
    <submittedName>
        <fullName evidence="3">Predicted ATPase</fullName>
    </submittedName>
</protein>
<dbReference type="GO" id="GO:0009432">
    <property type="term" value="P:SOS response"/>
    <property type="evidence" value="ECO:0007669"/>
    <property type="project" value="UniProtKB-KW"/>
</dbReference>